<dbReference type="InterPro" id="IPR011128">
    <property type="entry name" value="G3P_DH_NAD-dep_N"/>
</dbReference>
<dbReference type="SUPFAM" id="SSF48179">
    <property type="entry name" value="6-phosphogluconate dehydrogenase C-terminal domain-like"/>
    <property type="match status" value="1"/>
</dbReference>
<dbReference type="PIRSF" id="PIRSF000114">
    <property type="entry name" value="Glycerol-3-P_dh"/>
    <property type="match status" value="1"/>
</dbReference>
<dbReference type="InterPro" id="IPR006109">
    <property type="entry name" value="G3P_DH_NAD-dep_C"/>
</dbReference>
<feature type="binding site" evidence="13">
    <location>
        <position position="262"/>
    </location>
    <ligand>
        <name>sn-glycerol 3-phosphate</name>
        <dbReference type="ChEBI" id="CHEBI:57597"/>
    </ligand>
</feature>
<dbReference type="InterPro" id="IPR008927">
    <property type="entry name" value="6-PGluconate_DH-like_C_sf"/>
</dbReference>
<dbReference type="GO" id="GO:0005975">
    <property type="term" value="P:carbohydrate metabolic process"/>
    <property type="evidence" value="ECO:0007669"/>
    <property type="project" value="InterPro"/>
</dbReference>
<feature type="active site" description="Proton acceptor" evidence="13 14">
    <location>
        <position position="198"/>
    </location>
</feature>
<dbReference type="Pfam" id="PF01210">
    <property type="entry name" value="NAD_Gly3P_dh_N"/>
    <property type="match status" value="1"/>
</dbReference>
<feature type="binding site" evidence="16">
    <location>
        <position position="262"/>
    </location>
    <ligand>
        <name>NAD(+)</name>
        <dbReference type="ChEBI" id="CHEBI:57540"/>
    </ligand>
</feature>
<evidence type="ECO:0000256" key="3">
    <source>
        <dbReference type="ARBA" id="ARBA00022857"/>
    </source>
</evidence>
<reference evidence="20" key="1">
    <citation type="submission" date="2019-03" db="EMBL/GenBank/DDBJ databases">
        <title>Lake Tanganyika Metagenome-Assembled Genomes (MAGs).</title>
        <authorList>
            <person name="Tran P."/>
        </authorList>
    </citation>
    <scope>NUCLEOTIDE SEQUENCE</scope>
    <source>
        <strain evidence="20">K_DeepCast_65m_m2_066</strain>
    </source>
</reference>
<evidence type="ECO:0000256" key="4">
    <source>
        <dbReference type="ARBA" id="ARBA00023002"/>
    </source>
</evidence>
<feature type="binding site" evidence="13">
    <location>
        <position position="147"/>
    </location>
    <ligand>
        <name>NADPH</name>
        <dbReference type="ChEBI" id="CHEBI:57783"/>
    </ligand>
</feature>
<dbReference type="GO" id="GO:0046168">
    <property type="term" value="P:glycerol-3-phosphate catabolic process"/>
    <property type="evidence" value="ECO:0007669"/>
    <property type="project" value="InterPro"/>
</dbReference>
<feature type="binding site" evidence="13">
    <location>
        <position position="263"/>
    </location>
    <ligand>
        <name>sn-glycerol 3-phosphate</name>
        <dbReference type="ChEBI" id="CHEBI:57597"/>
    </ligand>
</feature>
<sequence>MTDDHSLTRVAVIGAGSWGTALAHLLASKGHEVLLWARSPALAQRLRLERTNAAYLPGVPLHTRITPTADFNTIAQATHTFVSVVPSHAVRTVWGMLSPNLPGHALLISATKGIEAGSLHTMSQVLQTTLVSKPSMDIAVLSGPTFAREVLQGTPTVAVVAAAREAVAAAVQQLFSTATFRVYTNTDVLGVELGGALKNVMAIAAGVCDGLQLGYNTRAALITRGLAEMTSLGIAMGARPLTFAGLSGMGDLVLTCTGPLSRNYAVGVQLGQGKKLPDILAQMHMVAEGVTTASAAVALGEQYHVEMPIAAKVYALLQGHITPHEAVAALMQRTLKHEDR</sequence>
<organism evidence="20 21">
    <name type="scientific">Tectimicrobiota bacterium</name>
    <dbReference type="NCBI Taxonomy" id="2528274"/>
    <lineage>
        <taxon>Bacteria</taxon>
        <taxon>Pseudomonadati</taxon>
        <taxon>Nitrospinota/Tectimicrobiota group</taxon>
        <taxon>Candidatus Tectimicrobiota</taxon>
    </lineage>
</organism>
<feature type="binding site" evidence="13">
    <location>
        <position position="251"/>
    </location>
    <ligand>
        <name>sn-glycerol 3-phosphate</name>
        <dbReference type="ChEBI" id="CHEBI:57597"/>
    </ligand>
</feature>
<evidence type="ECO:0000256" key="1">
    <source>
        <dbReference type="ARBA" id="ARBA00011009"/>
    </source>
</evidence>
<comment type="caution">
    <text evidence="20">The sequence shown here is derived from an EMBL/GenBank/DDBJ whole genome shotgun (WGS) entry which is preliminary data.</text>
</comment>
<keyword evidence="5 13" id="KW-0520">NAD</keyword>
<comment type="caution">
    <text evidence="13">Lacks conserved residue(s) required for the propagation of feature annotation.</text>
</comment>
<evidence type="ECO:0000259" key="19">
    <source>
        <dbReference type="Pfam" id="PF07479"/>
    </source>
</evidence>
<feature type="binding site" evidence="13">
    <location>
        <position position="17"/>
    </location>
    <ligand>
        <name>NADPH</name>
        <dbReference type="ChEBI" id="CHEBI:57783"/>
    </ligand>
</feature>
<evidence type="ECO:0000256" key="17">
    <source>
        <dbReference type="RuleBase" id="RU000437"/>
    </source>
</evidence>
<dbReference type="Gene3D" id="1.10.1040.10">
    <property type="entry name" value="N-(1-d-carboxylethyl)-l-norvaline Dehydrogenase, domain 2"/>
    <property type="match status" value="1"/>
</dbReference>
<dbReference type="GO" id="GO:0006650">
    <property type="term" value="P:glycerophospholipid metabolic process"/>
    <property type="evidence" value="ECO:0007669"/>
    <property type="project" value="UniProtKB-UniRule"/>
</dbReference>
<evidence type="ECO:0000256" key="5">
    <source>
        <dbReference type="ARBA" id="ARBA00023027"/>
    </source>
</evidence>
<keyword evidence="8 13" id="KW-1208">Phospholipid metabolism</keyword>
<comment type="similarity">
    <text evidence="1 13 17">Belongs to the NAD-dependent glycerol-3-phosphate dehydrogenase family.</text>
</comment>
<dbReference type="SUPFAM" id="SSF51735">
    <property type="entry name" value="NAD(P)-binding Rossmann-fold domains"/>
    <property type="match status" value="1"/>
</dbReference>
<evidence type="ECO:0000256" key="6">
    <source>
        <dbReference type="ARBA" id="ARBA00023098"/>
    </source>
</evidence>
<feature type="domain" description="Glycerol-3-phosphate dehydrogenase NAD-dependent N-terminal" evidence="18">
    <location>
        <begin position="10"/>
        <end position="167"/>
    </location>
</feature>
<dbReference type="FunFam" id="3.40.50.720:FF:000019">
    <property type="entry name" value="Glycerol-3-phosphate dehydrogenase [NAD(P)+]"/>
    <property type="match status" value="1"/>
</dbReference>
<feature type="binding site" evidence="13">
    <location>
        <position position="112"/>
    </location>
    <ligand>
        <name>NADPH</name>
        <dbReference type="ChEBI" id="CHEBI:57783"/>
    </ligand>
</feature>
<accession>A0A937W1J9</accession>
<feature type="binding site" evidence="13">
    <location>
        <position position="286"/>
    </location>
    <ligand>
        <name>NADPH</name>
        <dbReference type="ChEBI" id="CHEBI:57783"/>
    </ligand>
</feature>
<dbReference type="InterPro" id="IPR013328">
    <property type="entry name" value="6PGD_dom2"/>
</dbReference>
<comment type="subcellular location">
    <subcellularLocation>
        <location evidence="13">Cytoplasm</location>
    </subcellularLocation>
</comment>
<dbReference type="EC" id="1.1.1.94" evidence="10 13"/>
<dbReference type="PANTHER" id="PTHR11728">
    <property type="entry name" value="GLYCEROL-3-PHOSPHATE DEHYDROGENASE"/>
    <property type="match status" value="1"/>
</dbReference>
<keyword evidence="7 13" id="KW-0594">Phospholipid biosynthesis</keyword>
<evidence type="ECO:0000256" key="16">
    <source>
        <dbReference type="PIRSR" id="PIRSR000114-3"/>
    </source>
</evidence>
<evidence type="ECO:0000256" key="11">
    <source>
        <dbReference type="ARBA" id="ARBA00069372"/>
    </source>
</evidence>
<evidence type="ECO:0000256" key="8">
    <source>
        <dbReference type="ARBA" id="ARBA00023264"/>
    </source>
</evidence>
<feature type="binding site" evidence="13">
    <location>
        <position position="262"/>
    </location>
    <ligand>
        <name>NADPH</name>
        <dbReference type="ChEBI" id="CHEBI:57783"/>
    </ligand>
</feature>
<feature type="binding site" evidence="16">
    <location>
        <begin position="14"/>
        <end position="19"/>
    </location>
    <ligand>
        <name>NAD(+)</name>
        <dbReference type="ChEBI" id="CHEBI:57540"/>
    </ligand>
</feature>
<dbReference type="GO" id="GO:0051287">
    <property type="term" value="F:NAD binding"/>
    <property type="evidence" value="ECO:0007669"/>
    <property type="project" value="InterPro"/>
</dbReference>
<dbReference type="EMBL" id="VGLS01000339">
    <property type="protein sequence ID" value="MBM3224498.1"/>
    <property type="molecule type" value="Genomic_DNA"/>
</dbReference>
<feature type="binding site" evidence="13">
    <location>
        <position position="18"/>
    </location>
    <ligand>
        <name>NADPH</name>
        <dbReference type="ChEBI" id="CHEBI:57783"/>
    </ligand>
</feature>
<evidence type="ECO:0000256" key="14">
    <source>
        <dbReference type="PIRSR" id="PIRSR000114-1"/>
    </source>
</evidence>
<feature type="binding site" evidence="13">
    <location>
        <position position="143"/>
    </location>
    <ligand>
        <name>sn-glycerol 3-phosphate</name>
        <dbReference type="ChEBI" id="CHEBI:57597"/>
    </ligand>
</feature>
<evidence type="ECO:0000256" key="15">
    <source>
        <dbReference type="PIRSR" id="PIRSR000114-2"/>
    </source>
</evidence>
<dbReference type="GO" id="GO:0046167">
    <property type="term" value="P:glycerol-3-phosphate biosynthetic process"/>
    <property type="evidence" value="ECO:0007669"/>
    <property type="project" value="UniProtKB-UniRule"/>
</dbReference>
<evidence type="ECO:0000256" key="13">
    <source>
        <dbReference type="HAMAP-Rule" id="MF_00394"/>
    </source>
</evidence>
<keyword evidence="6 13" id="KW-0443">Lipid metabolism</keyword>
<feature type="binding site" evidence="13">
    <location>
        <position position="198"/>
    </location>
    <ligand>
        <name>sn-glycerol 3-phosphate</name>
        <dbReference type="ChEBI" id="CHEBI:57597"/>
    </ligand>
</feature>
<dbReference type="GO" id="GO:0005829">
    <property type="term" value="C:cytosol"/>
    <property type="evidence" value="ECO:0007669"/>
    <property type="project" value="TreeGrafter"/>
</dbReference>
<feature type="binding site" evidence="13">
    <location>
        <position position="112"/>
    </location>
    <ligand>
        <name>sn-glycerol 3-phosphate</name>
        <dbReference type="ChEBI" id="CHEBI:57597"/>
    </ligand>
</feature>
<gene>
    <name evidence="13" type="primary">gpsA</name>
    <name evidence="20" type="ORF">FJZ47_11945</name>
</gene>
<feature type="binding site" evidence="13">
    <location>
        <position position="261"/>
    </location>
    <ligand>
        <name>sn-glycerol 3-phosphate</name>
        <dbReference type="ChEBI" id="CHEBI:57597"/>
    </ligand>
</feature>
<dbReference type="GO" id="GO:0008654">
    <property type="term" value="P:phospholipid biosynthetic process"/>
    <property type="evidence" value="ECO:0007669"/>
    <property type="project" value="UniProtKB-KW"/>
</dbReference>
<dbReference type="AlphaFoldDB" id="A0A937W1J9"/>
<evidence type="ECO:0000256" key="2">
    <source>
        <dbReference type="ARBA" id="ARBA00022516"/>
    </source>
</evidence>
<feature type="binding site" evidence="15">
    <location>
        <position position="112"/>
    </location>
    <ligand>
        <name>substrate</name>
    </ligand>
</feature>
<comment type="catalytic activity">
    <reaction evidence="9">
        <text>sn-glycerol 3-phosphate + NADP(+) = dihydroxyacetone phosphate + NADPH + H(+)</text>
        <dbReference type="Rhea" id="RHEA:11096"/>
        <dbReference type="ChEBI" id="CHEBI:15378"/>
        <dbReference type="ChEBI" id="CHEBI:57597"/>
        <dbReference type="ChEBI" id="CHEBI:57642"/>
        <dbReference type="ChEBI" id="CHEBI:57783"/>
        <dbReference type="ChEBI" id="CHEBI:58349"/>
        <dbReference type="EC" id="1.1.1.94"/>
    </reaction>
    <physiologicalReaction direction="right-to-left" evidence="9">
        <dbReference type="Rhea" id="RHEA:11098"/>
    </physiologicalReaction>
</comment>
<name>A0A937W1J9_UNCTE</name>
<evidence type="ECO:0000256" key="9">
    <source>
        <dbReference type="ARBA" id="ARBA00052716"/>
    </source>
</evidence>
<keyword evidence="3 13" id="KW-0521">NADP</keyword>
<evidence type="ECO:0000313" key="20">
    <source>
        <dbReference type="EMBL" id="MBM3224498.1"/>
    </source>
</evidence>
<dbReference type="InterPro" id="IPR006168">
    <property type="entry name" value="G3P_DH_NAD-dep"/>
</dbReference>
<dbReference type="GO" id="GO:0047952">
    <property type="term" value="F:glycerol-3-phosphate dehydrogenase [NAD(P)+] activity"/>
    <property type="evidence" value="ECO:0007669"/>
    <property type="project" value="UniProtKB-UniRule"/>
</dbReference>
<protein>
    <recommendedName>
        <fullName evidence="11 13">Glycerol-3-phosphate dehydrogenase [NAD(P)+]</fullName>
        <ecNumber evidence="10 13">1.1.1.94</ecNumber>
    </recommendedName>
    <alternativeName>
        <fullName evidence="13">NAD(P)(+)-dependent glycerol-3-phosphate dehydrogenase</fullName>
    </alternativeName>
    <alternativeName>
        <fullName evidence="12 13">NAD(P)H-dependent dihydroxyacetone-phosphate reductase</fullName>
    </alternativeName>
</protein>
<comment type="catalytic activity">
    <reaction evidence="13">
        <text>sn-glycerol 3-phosphate + NAD(+) = dihydroxyacetone phosphate + NADH + H(+)</text>
        <dbReference type="Rhea" id="RHEA:11092"/>
        <dbReference type="ChEBI" id="CHEBI:15378"/>
        <dbReference type="ChEBI" id="CHEBI:57540"/>
        <dbReference type="ChEBI" id="CHEBI:57597"/>
        <dbReference type="ChEBI" id="CHEBI:57642"/>
        <dbReference type="ChEBI" id="CHEBI:57945"/>
        <dbReference type="EC" id="1.1.1.94"/>
    </reaction>
</comment>
<dbReference type="PANTHER" id="PTHR11728:SF1">
    <property type="entry name" value="GLYCEROL-3-PHOSPHATE DEHYDROGENASE [NAD(+)] 2, CHLOROPLASTIC"/>
    <property type="match status" value="1"/>
</dbReference>
<feature type="binding site" evidence="13">
    <location>
        <position position="38"/>
    </location>
    <ligand>
        <name>NADPH</name>
        <dbReference type="ChEBI" id="CHEBI:57783"/>
    </ligand>
</feature>
<feature type="domain" description="Glycerol-3-phosphate dehydrogenase NAD-dependent C-terminal" evidence="19">
    <location>
        <begin position="187"/>
        <end position="327"/>
    </location>
</feature>
<evidence type="ECO:0000256" key="7">
    <source>
        <dbReference type="ARBA" id="ARBA00023209"/>
    </source>
</evidence>
<feature type="binding site" evidence="15">
    <location>
        <begin position="262"/>
        <end position="263"/>
    </location>
    <ligand>
        <name>substrate</name>
    </ligand>
</feature>
<feature type="binding site" evidence="16">
    <location>
        <position position="147"/>
    </location>
    <ligand>
        <name>NAD(+)</name>
        <dbReference type="ChEBI" id="CHEBI:57540"/>
    </ligand>
</feature>
<evidence type="ECO:0000259" key="18">
    <source>
        <dbReference type="Pfam" id="PF01210"/>
    </source>
</evidence>
<dbReference type="PRINTS" id="PR00077">
    <property type="entry name" value="GPDHDRGNASE"/>
</dbReference>
<keyword evidence="4 13" id="KW-0560">Oxidoreductase</keyword>
<dbReference type="PROSITE" id="PS00957">
    <property type="entry name" value="NAD_G3PDH"/>
    <property type="match status" value="1"/>
</dbReference>
<comment type="function">
    <text evidence="13">Catalyzes the reduction of the glycolytic intermediate dihydroxyacetone phosphate (DHAP) to sn-glycerol 3-phosphate (G3P), the key precursor for phospholipid synthesis.</text>
</comment>
<dbReference type="HAMAP" id="MF_00394">
    <property type="entry name" value="NAD_Glyc3P_dehydrog"/>
    <property type="match status" value="1"/>
</dbReference>
<proteinExistence type="inferred from homology"/>
<comment type="pathway">
    <text evidence="13">Membrane lipid metabolism; glycerophospholipid metabolism.</text>
</comment>
<keyword evidence="13" id="KW-0547">Nucleotide-binding</keyword>
<keyword evidence="13" id="KW-0963">Cytoplasm</keyword>
<dbReference type="FunFam" id="1.10.1040.10:FF:000001">
    <property type="entry name" value="Glycerol-3-phosphate dehydrogenase [NAD(P)+]"/>
    <property type="match status" value="1"/>
</dbReference>
<feature type="binding site" evidence="13">
    <location>
        <position position="288"/>
    </location>
    <ligand>
        <name>NADPH</name>
        <dbReference type="ChEBI" id="CHEBI:57783"/>
    </ligand>
</feature>
<evidence type="ECO:0000256" key="12">
    <source>
        <dbReference type="ARBA" id="ARBA00080511"/>
    </source>
</evidence>
<evidence type="ECO:0000256" key="10">
    <source>
        <dbReference type="ARBA" id="ARBA00066687"/>
    </source>
</evidence>
<dbReference type="InterPro" id="IPR036291">
    <property type="entry name" value="NAD(P)-bd_dom_sf"/>
</dbReference>
<dbReference type="NCBIfam" id="NF000942">
    <property type="entry name" value="PRK00094.1-4"/>
    <property type="match status" value="1"/>
</dbReference>
<feature type="binding site" evidence="13">
    <location>
        <position position="145"/>
    </location>
    <ligand>
        <name>sn-glycerol 3-phosphate</name>
        <dbReference type="ChEBI" id="CHEBI:57597"/>
    </ligand>
</feature>
<dbReference type="Proteomes" id="UP000712673">
    <property type="component" value="Unassembled WGS sequence"/>
</dbReference>
<dbReference type="NCBIfam" id="NF000940">
    <property type="entry name" value="PRK00094.1-2"/>
    <property type="match status" value="1"/>
</dbReference>
<keyword evidence="2 13" id="KW-0444">Lipid biosynthesis</keyword>
<dbReference type="Gene3D" id="3.40.50.720">
    <property type="entry name" value="NAD(P)-binding Rossmann-like Domain"/>
    <property type="match status" value="1"/>
</dbReference>
<evidence type="ECO:0000313" key="21">
    <source>
        <dbReference type="Proteomes" id="UP000712673"/>
    </source>
</evidence>
<feature type="binding site" evidence="13">
    <location>
        <position position="55"/>
    </location>
    <ligand>
        <name>NADPH</name>
        <dbReference type="ChEBI" id="CHEBI:57783"/>
    </ligand>
</feature>
<dbReference type="Pfam" id="PF07479">
    <property type="entry name" value="NAD_Gly3P_dh_C"/>
    <property type="match status" value="1"/>
</dbReference>